<dbReference type="RefSeq" id="XP_013405767.1">
    <property type="nucleotide sequence ID" value="XM_013550313.1"/>
</dbReference>
<evidence type="ECO:0000313" key="2">
    <source>
        <dbReference type="RefSeq" id="XP_013405767.1"/>
    </source>
</evidence>
<dbReference type="Proteomes" id="UP000085678">
    <property type="component" value="Unplaced"/>
</dbReference>
<evidence type="ECO:0000313" key="1">
    <source>
        <dbReference type="Proteomes" id="UP000085678"/>
    </source>
</evidence>
<dbReference type="Pfam" id="PF13469">
    <property type="entry name" value="Sulfotransfer_3"/>
    <property type="match status" value="1"/>
</dbReference>
<dbReference type="InterPro" id="IPR052736">
    <property type="entry name" value="Stf3_sulfotransferase"/>
</dbReference>
<dbReference type="InterPro" id="IPR027417">
    <property type="entry name" value="P-loop_NTPase"/>
</dbReference>
<dbReference type="InParanoid" id="A0A1S3J5S0"/>
<protein>
    <submittedName>
        <fullName evidence="2">Uncharacterized protein LOC106170453</fullName>
    </submittedName>
</protein>
<dbReference type="GeneID" id="106170453"/>
<name>A0A1S3J5S0_LINAN</name>
<dbReference type="AlphaFoldDB" id="A0A1S3J5S0"/>
<organism evidence="1 2">
    <name type="scientific">Lingula anatina</name>
    <name type="common">Brachiopod</name>
    <name type="synonym">Lingula unguis</name>
    <dbReference type="NCBI Taxonomy" id="7574"/>
    <lineage>
        <taxon>Eukaryota</taxon>
        <taxon>Metazoa</taxon>
        <taxon>Spiralia</taxon>
        <taxon>Lophotrochozoa</taxon>
        <taxon>Brachiopoda</taxon>
        <taxon>Linguliformea</taxon>
        <taxon>Lingulata</taxon>
        <taxon>Lingulida</taxon>
        <taxon>Linguloidea</taxon>
        <taxon>Lingulidae</taxon>
        <taxon>Lingula</taxon>
    </lineage>
</organism>
<sequence>MPGFQDLYAFCLPYFHILLDWVYRIVFRTRLSPLTEESLWRKFTIDERRVILSEDLTRRWWYEGFCLILKCYREDEALYVAGRKVVETRCTEVLQNRLAISRRLASVDVSKCQIKKPIFIIGPARSGTTFLLNLLYEDPGNTSPRFYETMHPVEEVAVEGKERRLMTEQRALAAVYKEMPEMKAQHYIHADRAYECYHLMDQMGLFKNFRFITGNFQEYEAWRQTLTKDQMVEVYRFHKLQMQLILLGRSKDSLENNQQLVFKESTHAMSLEAILKVYPDALFINTYRDPCEATASVSSLCENLMISLGFKPKDIDLGLIGQDMLRSPLINGGNEMVKFRKSHPEEEHRFCDIDYKDIVGSPMSVVRQIYKFFGLKLTSEGEAKMSAYVKEHPQNKYGRHKYDLKRYKLTEEEVMEHLKDYVEFYKSQR</sequence>
<reference evidence="2" key="1">
    <citation type="submission" date="2025-08" db="UniProtKB">
        <authorList>
            <consortium name="RefSeq"/>
        </authorList>
    </citation>
    <scope>IDENTIFICATION</scope>
    <source>
        <tissue evidence="2">Gonads</tissue>
    </source>
</reference>
<dbReference type="PANTHER" id="PTHR36451">
    <property type="entry name" value="PAPS-DEPENDENT SULFOTRANSFERASE STF3"/>
    <property type="match status" value="1"/>
</dbReference>
<dbReference type="OrthoDB" id="429813at2759"/>
<dbReference type="SUPFAM" id="SSF52540">
    <property type="entry name" value="P-loop containing nucleoside triphosphate hydrolases"/>
    <property type="match status" value="1"/>
</dbReference>
<accession>A0A1S3J5S0</accession>
<proteinExistence type="predicted"/>
<gene>
    <name evidence="2" type="primary">LOC106170453</name>
</gene>
<keyword evidence="1" id="KW-1185">Reference proteome</keyword>
<dbReference type="Gene3D" id="3.40.50.300">
    <property type="entry name" value="P-loop containing nucleotide triphosphate hydrolases"/>
    <property type="match status" value="1"/>
</dbReference>
<dbReference type="KEGG" id="lak:106170453"/>
<dbReference type="PANTHER" id="PTHR36451:SF1">
    <property type="entry name" value="OMEGA-HYDROXY-BETA-DIHYDROMENAQUINONE-9 SULFOTRANSFERASE STF3"/>
    <property type="match status" value="1"/>
</dbReference>